<organism evidence="2 3">
    <name type="scientific">Melipona quadrifasciata</name>
    <dbReference type="NCBI Taxonomy" id="166423"/>
    <lineage>
        <taxon>Eukaryota</taxon>
        <taxon>Metazoa</taxon>
        <taxon>Ecdysozoa</taxon>
        <taxon>Arthropoda</taxon>
        <taxon>Hexapoda</taxon>
        <taxon>Insecta</taxon>
        <taxon>Pterygota</taxon>
        <taxon>Neoptera</taxon>
        <taxon>Endopterygota</taxon>
        <taxon>Hymenoptera</taxon>
        <taxon>Apocrita</taxon>
        <taxon>Aculeata</taxon>
        <taxon>Apoidea</taxon>
        <taxon>Anthophila</taxon>
        <taxon>Apidae</taxon>
        <taxon>Melipona</taxon>
    </lineage>
</organism>
<evidence type="ECO:0000313" key="2">
    <source>
        <dbReference type="EMBL" id="KOX75015.1"/>
    </source>
</evidence>
<gene>
    <name evidence="2" type="ORF">WN51_12700</name>
</gene>
<dbReference type="EMBL" id="KQ435775">
    <property type="protein sequence ID" value="KOX75015.1"/>
    <property type="molecule type" value="Genomic_DNA"/>
</dbReference>
<dbReference type="AlphaFoldDB" id="A0A0M9A0R9"/>
<reference evidence="2 3" key="1">
    <citation type="submission" date="2015-07" db="EMBL/GenBank/DDBJ databases">
        <title>The genome of Melipona quadrifasciata.</title>
        <authorList>
            <person name="Pan H."/>
            <person name="Kapheim K."/>
        </authorList>
    </citation>
    <scope>NUCLEOTIDE SEQUENCE [LARGE SCALE GENOMIC DNA]</scope>
    <source>
        <strain evidence="2">0111107301</strain>
        <tissue evidence="2">Whole body</tissue>
    </source>
</reference>
<accession>A0A0M9A0R9</accession>
<evidence type="ECO:0000313" key="3">
    <source>
        <dbReference type="Proteomes" id="UP000053105"/>
    </source>
</evidence>
<keyword evidence="3" id="KW-1185">Reference proteome</keyword>
<protein>
    <submittedName>
        <fullName evidence="2">Uncharacterized protein</fullName>
    </submittedName>
</protein>
<dbReference type="Proteomes" id="UP000053105">
    <property type="component" value="Unassembled WGS sequence"/>
</dbReference>
<name>A0A0M9A0R9_9HYME</name>
<feature type="compositionally biased region" description="Basic and acidic residues" evidence="1">
    <location>
        <begin position="123"/>
        <end position="134"/>
    </location>
</feature>
<feature type="region of interest" description="Disordered" evidence="1">
    <location>
        <begin position="163"/>
        <end position="242"/>
    </location>
</feature>
<feature type="compositionally biased region" description="Polar residues" evidence="1">
    <location>
        <begin position="216"/>
        <end position="229"/>
    </location>
</feature>
<evidence type="ECO:0000256" key="1">
    <source>
        <dbReference type="SAM" id="MobiDB-lite"/>
    </source>
</evidence>
<feature type="region of interest" description="Disordered" evidence="1">
    <location>
        <begin position="114"/>
        <end position="134"/>
    </location>
</feature>
<proteinExistence type="predicted"/>
<feature type="compositionally biased region" description="Basic residues" evidence="1">
    <location>
        <begin position="192"/>
        <end position="209"/>
    </location>
</feature>
<sequence>MILREIYGNFCWEFYRYTYFIGKVYTSSLIYGDFMLNEIPLLYSSLNNVRLELMNNLVTATAAFFRETPSTVICNDTILDRKGSKREYHLHSWAHAKHLEISLTPFARRKGEEGTFVSRGSKRGNEVCNNREKKEEKGGLEFALALPDSIGVRVTGDKLMPRLPHVKRVKGSACNNRGRGGGHKLGRDRQKETRKKKKKKKKKKRKKERKGGGTGSNFRTRPNIQSSPQLRVHSLGPKAHARAEKYILRIGT</sequence>